<dbReference type="PANTHER" id="PTHR33495">
    <property type="entry name" value="ANTI-SIGMA FACTOR ANTAGONIST TM_1081-RELATED-RELATED"/>
    <property type="match status" value="1"/>
</dbReference>
<gene>
    <name evidence="4" type="ORF">ACH407_01345</name>
</gene>
<accession>A0ABW7U1F3</accession>
<proteinExistence type="inferred from homology"/>
<evidence type="ECO:0000256" key="1">
    <source>
        <dbReference type="ARBA" id="ARBA00009013"/>
    </source>
</evidence>
<dbReference type="InterPro" id="IPR002645">
    <property type="entry name" value="STAS_dom"/>
</dbReference>
<dbReference type="PANTHER" id="PTHR33495:SF2">
    <property type="entry name" value="ANTI-SIGMA FACTOR ANTAGONIST TM_1081-RELATED"/>
    <property type="match status" value="1"/>
</dbReference>
<evidence type="ECO:0000313" key="5">
    <source>
        <dbReference type="Proteomes" id="UP001611339"/>
    </source>
</evidence>
<dbReference type="PROSITE" id="PS50801">
    <property type="entry name" value="STAS"/>
    <property type="match status" value="1"/>
</dbReference>
<comment type="caution">
    <text evidence="4">The sequence shown here is derived from an EMBL/GenBank/DDBJ whole genome shotgun (WGS) entry which is preliminary data.</text>
</comment>
<dbReference type="Proteomes" id="UP001611339">
    <property type="component" value="Unassembled WGS sequence"/>
</dbReference>
<dbReference type="RefSeq" id="WP_398706523.1">
    <property type="nucleotide sequence ID" value="NZ_JBIRUI010000001.1"/>
</dbReference>
<dbReference type="EMBL" id="JBIRUI010000001">
    <property type="protein sequence ID" value="MFI1712219.1"/>
    <property type="molecule type" value="Genomic_DNA"/>
</dbReference>
<dbReference type="Gene3D" id="3.30.750.24">
    <property type="entry name" value="STAS domain"/>
    <property type="match status" value="1"/>
</dbReference>
<protein>
    <recommendedName>
        <fullName evidence="2">Anti-sigma factor antagonist</fullName>
    </recommendedName>
</protein>
<dbReference type="NCBIfam" id="TIGR00377">
    <property type="entry name" value="ant_ant_sig"/>
    <property type="match status" value="1"/>
</dbReference>
<organism evidence="4 5">
    <name type="scientific">Streptomyces litmocidini</name>
    <dbReference type="NCBI Taxonomy" id="67318"/>
    <lineage>
        <taxon>Bacteria</taxon>
        <taxon>Bacillati</taxon>
        <taxon>Actinomycetota</taxon>
        <taxon>Actinomycetes</taxon>
        <taxon>Kitasatosporales</taxon>
        <taxon>Streptomycetaceae</taxon>
        <taxon>Streptomyces</taxon>
    </lineage>
</organism>
<feature type="domain" description="STAS" evidence="3">
    <location>
        <begin position="30"/>
        <end position="127"/>
    </location>
</feature>
<evidence type="ECO:0000256" key="2">
    <source>
        <dbReference type="RuleBase" id="RU003749"/>
    </source>
</evidence>
<keyword evidence="5" id="KW-1185">Reference proteome</keyword>
<reference evidence="4 5" key="1">
    <citation type="submission" date="2024-10" db="EMBL/GenBank/DDBJ databases">
        <title>The Natural Products Discovery Center: Release of the First 8490 Sequenced Strains for Exploring Actinobacteria Biosynthetic Diversity.</title>
        <authorList>
            <person name="Kalkreuter E."/>
            <person name="Kautsar S.A."/>
            <person name="Yang D."/>
            <person name="Bader C.D."/>
            <person name="Teijaro C.N."/>
            <person name="Fluegel L."/>
            <person name="Davis C.M."/>
            <person name="Simpson J.R."/>
            <person name="Lauterbach L."/>
            <person name="Steele A.D."/>
            <person name="Gui C."/>
            <person name="Meng S."/>
            <person name="Li G."/>
            <person name="Viehrig K."/>
            <person name="Ye F."/>
            <person name="Su P."/>
            <person name="Kiefer A.F."/>
            <person name="Nichols A."/>
            <person name="Cepeda A.J."/>
            <person name="Yan W."/>
            <person name="Fan B."/>
            <person name="Jiang Y."/>
            <person name="Adhikari A."/>
            <person name="Zheng C.-J."/>
            <person name="Schuster L."/>
            <person name="Cowan T.M."/>
            <person name="Smanski M.J."/>
            <person name="Chevrette M.G."/>
            <person name="De Carvalho L.P.S."/>
            <person name="Shen B."/>
        </authorList>
    </citation>
    <scope>NUCLEOTIDE SEQUENCE [LARGE SCALE GENOMIC DNA]</scope>
    <source>
        <strain evidence="4 5">NPDC020602</strain>
    </source>
</reference>
<evidence type="ECO:0000313" key="4">
    <source>
        <dbReference type="EMBL" id="MFI1712219.1"/>
    </source>
</evidence>
<dbReference type="InterPro" id="IPR003658">
    <property type="entry name" value="Anti-sigma_ant"/>
</dbReference>
<dbReference type="InterPro" id="IPR058548">
    <property type="entry name" value="MlaB-like_STAS"/>
</dbReference>
<evidence type="ECO:0000259" key="3">
    <source>
        <dbReference type="PROSITE" id="PS50801"/>
    </source>
</evidence>
<dbReference type="CDD" id="cd07043">
    <property type="entry name" value="STAS_anti-anti-sigma_factors"/>
    <property type="match status" value="1"/>
</dbReference>
<sequence length="142" mass="15087">MGADDSTGERPPPPTPRFVVRARPGTPAAVVVLELGGELDHDTAGPLRRALDECARARRVVVDCSGLTFCDSTGLNELLRARARLRETGGLLDLAGLHPPVNRMFDITGARTVFRVYADAVEALADEDAGTRDGRDGGDIHG</sequence>
<dbReference type="Pfam" id="PF13466">
    <property type="entry name" value="STAS_2"/>
    <property type="match status" value="1"/>
</dbReference>
<dbReference type="InterPro" id="IPR036513">
    <property type="entry name" value="STAS_dom_sf"/>
</dbReference>
<name>A0ABW7U1F3_9ACTN</name>
<comment type="similarity">
    <text evidence="1 2">Belongs to the anti-sigma-factor antagonist family.</text>
</comment>
<dbReference type="SUPFAM" id="SSF52091">
    <property type="entry name" value="SpoIIaa-like"/>
    <property type="match status" value="1"/>
</dbReference>